<keyword evidence="5" id="KW-0648">Protein biosynthesis</keyword>
<evidence type="ECO:0000313" key="10">
    <source>
        <dbReference type="Proteomes" id="UP001165289"/>
    </source>
</evidence>
<dbReference type="Gene3D" id="1.25.40.180">
    <property type="match status" value="1"/>
</dbReference>
<dbReference type="SUPFAM" id="SSF100966">
    <property type="entry name" value="Translation initiation factor 2 beta, aIF2beta, N-terminal domain"/>
    <property type="match status" value="1"/>
</dbReference>
<dbReference type="InterPro" id="IPR045196">
    <property type="entry name" value="IF2/IF5"/>
</dbReference>
<dbReference type="PROSITE" id="PS51363">
    <property type="entry name" value="W2"/>
    <property type="match status" value="1"/>
</dbReference>
<dbReference type="FunFam" id="3.30.30.170:FF:000002">
    <property type="entry name" value="Eukaryotic translation initiation factor 5"/>
    <property type="match status" value="1"/>
</dbReference>
<evidence type="ECO:0000259" key="8">
    <source>
        <dbReference type="PROSITE" id="PS51363"/>
    </source>
</evidence>
<evidence type="ECO:0000256" key="4">
    <source>
        <dbReference type="ARBA" id="ARBA00022741"/>
    </source>
</evidence>
<feature type="region of interest" description="Disordered" evidence="7">
    <location>
        <begin position="133"/>
        <end position="185"/>
    </location>
</feature>
<keyword evidence="3" id="KW-0396">Initiation factor</keyword>
<feature type="domain" description="W2" evidence="8">
    <location>
        <begin position="207"/>
        <end position="381"/>
    </location>
</feature>
<sequence>MPAIVAKVEGKGNGVRTVLPNLHDIAKALERPSVYLLKFFGHEVGTQTQMEKQSPQEIRYIINGIHSASKLQDILHHFVKRFVLCSECSNPETDLFVKNDRITMNCKACGYIGQIVIVSKSEGKMESYIVKNPIDDTTGSKKTGKKSKKAHEKKQRKSPDDERPSDVISPEVKLSNANQVDEVSSEEWTENVTSLSDKLKGRAISNVTALIQDDAISQQTLQQRTNTLLEMAKDIYVKKGISGLRGSVTYLKNEAGKLDLENRAAPILAEILYSKSIIEEIPKSAEVLIHFTYENPKAQRHVLGVMESLVLQHRSFLLKRVPHILKCFYDNDLIEEECILDWDLNPSKKYVPDHELQMEMRKSAGIFTSWLREAENEPGSGTDDIGDDIKVEFAENNVVNNSNSGTNHVSVGQVSAPVVDTDLDDLIDNI</sequence>
<feature type="compositionally biased region" description="Basic residues" evidence="7">
    <location>
        <begin position="142"/>
        <end position="156"/>
    </location>
</feature>
<evidence type="ECO:0000256" key="7">
    <source>
        <dbReference type="SAM" id="MobiDB-lite"/>
    </source>
</evidence>
<dbReference type="GO" id="GO:0005525">
    <property type="term" value="F:GTP binding"/>
    <property type="evidence" value="ECO:0007669"/>
    <property type="project" value="UniProtKB-KW"/>
</dbReference>
<dbReference type="InterPro" id="IPR003307">
    <property type="entry name" value="W2_domain"/>
</dbReference>
<evidence type="ECO:0000256" key="5">
    <source>
        <dbReference type="ARBA" id="ARBA00022917"/>
    </source>
</evidence>
<dbReference type="Proteomes" id="UP001165289">
    <property type="component" value="Unassembled WGS sequence"/>
</dbReference>
<dbReference type="CDD" id="cd11561">
    <property type="entry name" value="W2_eIF5"/>
    <property type="match status" value="1"/>
</dbReference>
<dbReference type="InterPro" id="IPR002735">
    <property type="entry name" value="Transl_init_fac_IF2/IF5_dom"/>
</dbReference>
<dbReference type="GO" id="GO:0005829">
    <property type="term" value="C:cytosol"/>
    <property type="evidence" value="ECO:0007669"/>
    <property type="project" value="TreeGrafter"/>
</dbReference>
<keyword evidence="4" id="KW-0547">Nucleotide-binding</keyword>
<comment type="similarity">
    <text evidence="1">Belongs to the eIF-2-beta/eIF-5 family.</text>
</comment>
<reference evidence="9 10" key="1">
    <citation type="journal article" date="2023" name="BMC Biol.">
        <title>The compact genome of the sponge Oopsacas minuta (Hexactinellida) is lacking key metazoan core genes.</title>
        <authorList>
            <person name="Santini S."/>
            <person name="Schenkelaars Q."/>
            <person name="Jourda C."/>
            <person name="Duchesne M."/>
            <person name="Belahbib H."/>
            <person name="Rocher C."/>
            <person name="Selva M."/>
            <person name="Riesgo A."/>
            <person name="Vervoort M."/>
            <person name="Leys S.P."/>
            <person name="Kodjabachian L."/>
            <person name="Le Bivic A."/>
            <person name="Borchiellini C."/>
            <person name="Claverie J.M."/>
            <person name="Renard E."/>
        </authorList>
    </citation>
    <scope>NUCLEOTIDE SEQUENCE [LARGE SCALE GENOMIC DNA]</scope>
    <source>
        <strain evidence="9">SPO-2</strain>
    </source>
</reference>
<dbReference type="InterPro" id="IPR016024">
    <property type="entry name" value="ARM-type_fold"/>
</dbReference>
<dbReference type="SUPFAM" id="SSF48371">
    <property type="entry name" value="ARM repeat"/>
    <property type="match status" value="1"/>
</dbReference>
<evidence type="ECO:0000256" key="1">
    <source>
        <dbReference type="ARBA" id="ARBA00010397"/>
    </source>
</evidence>
<dbReference type="SMART" id="SM00515">
    <property type="entry name" value="eIF5C"/>
    <property type="match status" value="1"/>
</dbReference>
<dbReference type="Pfam" id="PF02020">
    <property type="entry name" value="W2"/>
    <property type="match status" value="1"/>
</dbReference>
<proteinExistence type="inferred from homology"/>
<keyword evidence="6" id="KW-0342">GTP-binding</keyword>
<dbReference type="Gene3D" id="2.20.25.350">
    <property type="match status" value="1"/>
</dbReference>
<dbReference type="GO" id="GO:0005092">
    <property type="term" value="F:GDP-dissociation inhibitor activity"/>
    <property type="evidence" value="ECO:0007669"/>
    <property type="project" value="TreeGrafter"/>
</dbReference>
<accession>A0AAV7KKQ6</accession>
<protein>
    <recommendedName>
        <fullName evidence="2">Eukaryotic translation initiation factor 5</fullName>
    </recommendedName>
</protein>
<dbReference type="Pfam" id="PF01873">
    <property type="entry name" value="eIF-5_eIF-2B"/>
    <property type="match status" value="1"/>
</dbReference>
<gene>
    <name evidence="9" type="ORF">LOD99_9806</name>
</gene>
<evidence type="ECO:0000256" key="3">
    <source>
        <dbReference type="ARBA" id="ARBA00022540"/>
    </source>
</evidence>
<organism evidence="9 10">
    <name type="scientific">Oopsacas minuta</name>
    <dbReference type="NCBI Taxonomy" id="111878"/>
    <lineage>
        <taxon>Eukaryota</taxon>
        <taxon>Metazoa</taxon>
        <taxon>Porifera</taxon>
        <taxon>Hexactinellida</taxon>
        <taxon>Hexasterophora</taxon>
        <taxon>Lyssacinosida</taxon>
        <taxon>Leucopsacidae</taxon>
        <taxon>Oopsacas</taxon>
    </lineage>
</organism>
<dbReference type="PANTHER" id="PTHR23001:SF7">
    <property type="entry name" value="EUKARYOTIC TRANSLATION INITIATION FACTOR 5"/>
    <property type="match status" value="1"/>
</dbReference>
<dbReference type="Gene3D" id="3.30.30.170">
    <property type="match status" value="1"/>
</dbReference>
<keyword evidence="10" id="KW-1185">Reference proteome</keyword>
<evidence type="ECO:0000256" key="2">
    <source>
        <dbReference type="ARBA" id="ARBA00018059"/>
    </source>
</evidence>
<dbReference type="InterPro" id="IPR016189">
    <property type="entry name" value="Transl_init_fac_IF2/IF5_N"/>
</dbReference>
<evidence type="ECO:0000313" key="9">
    <source>
        <dbReference type="EMBL" id="KAI6661799.1"/>
    </source>
</evidence>
<dbReference type="AlphaFoldDB" id="A0AAV7KKQ6"/>
<dbReference type="InterPro" id="IPR016190">
    <property type="entry name" value="Transl_init_fac_IF2/IF5_Zn-bd"/>
</dbReference>
<dbReference type="GO" id="GO:0071074">
    <property type="term" value="F:eukaryotic initiation factor eIF2 binding"/>
    <property type="evidence" value="ECO:0007669"/>
    <property type="project" value="TreeGrafter"/>
</dbReference>
<comment type="caution">
    <text evidence="9">The sequence shown here is derived from an EMBL/GenBank/DDBJ whole genome shotgun (WGS) entry which is preliminary data.</text>
</comment>
<evidence type="ECO:0000256" key="6">
    <source>
        <dbReference type="ARBA" id="ARBA00023134"/>
    </source>
</evidence>
<dbReference type="PANTHER" id="PTHR23001">
    <property type="entry name" value="EUKARYOTIC TRANSLATION INITIATION FACTOR"/>
    <property type="match status" value="1"/>
</dbReference>
<dbReference type="SMART" id="SM00653">
    <property type="entry name" value="eIF2B_5"/>
    <property type="match status" value="1"/>
</dbReference>
<dbReference type="GO" id="GO:0003743">
    <property type="term" value="F:translation initiation factor activity"/>
    <property type="evidence" value="ECO:0007669"/>
    <property type="project" value="UniProtKB-KW"/>
</dbReference>
<dbReference type="EMBL" id="JAKMXF010000006">
    <property type="protein sequence ID" value="KAI6661799.1"/>
    <property type="molecule type" value="Genomic_DNA"/>
</dbReference>
<dbReference type="SUPFAM" id="SSF75689">
    <property type="entry name" value="Zinc-binding domain of translation initiation factor 2 beta"/>
    <property type="match status" value="1"/>
</dbReference>
<dbReference type="GO" id="GO:0001732">
    <property type="term" value="P:formation of cytoplasmic translation initiation complex"/>
    <property type="evidence" value="ECO:0007669"/>
    <property type="project" value="TreeGrafter"/>
</dbReference>
<name>A0AAV7KKQ6_9METZ</name>